<keyword evidence="4 12" id="KW-0813">Transport</keyword>
<proteinExistence type="inferred from homology"/>
<dbReference type="EMBL" id="JFKE01000003">
    <property type="protein sequence ID" value="KAJ55906.1"/>
    <property type="molecule type" value="Genomic_DNA"/>
</dbReference>
<keyword evidence="7 12" id="KW-0812">Transmembrane</keyword>
<evidence type="ECO:0000256" key="11">
    <source>
        <dbReference type="ARBA" id="ARBA00056719"/>
    </source>
</evidence>
<sequence length="333" mass="35554">MFANLDARSTLLSVAIFVVGLLIWHAATHVPDTGPIGVQLSQEQRDTLLAANMSGEDIDTYAAEGVAYAQLEQIANLGLSRAMIEAAGGIRALGISVPDENSAPAPGSLFPSPALIGKELWATITDPFYVNGTNDMGFGIQMGYSLLRVVIGYTLAAAVAIPLGFLIGMSPLFFRALDPYIQVLKPISPLAWMPIALFTIGDSELSSLFVIFICSLWPMLTNTAFGVANVRSDWVNVARTHELGSMRTALTVILPAAAPTIITGMRISIGIAWLVIVAAEMLVGGTGIGYVVWNEWNGLRLDRMIVAILFIGVVGMLLDAAFARLQRAVAYSE</sequence>
<evidence type="ECO:0000256" key="10">
    <source>
        <dbReference type="ARBA" id="ARBA00023136"/>
    </source>
</evidence>
<dbReference type="Proteomes" id="UP000026249">
    <property type="component" value="Unassembled WGS sequence"/>
</dbReference>
<evidence type="ECO:0000256" key="8">
    <source>
        <dbReference type="ARBA" id="ARBA00022989"/>
    </source>
</evidence>
<feature type="transmembrane region" description="Helical" evidence="12">
    <location>
        <begin position="150"/>
        <end position="174"/>
    </location>
</feature>
<dbReference type="GO" id="GO:0042918">
    <property type="term" value="P:alkanesulfonate transmembrane transport"/>
    <property type="evidence" value="ECO:0007669"/>
    <property type="project" value="UniProtKB-ARBA"/>
</dbReference>
<evidence type="ECO:0000256" key="5">
    <source>
        <dbReference type="ARBA" id="ARBA00022475"/>
    </source>
</evidence>
<keyword evidence="10 12" id="KW-0472">Membrane</keyword>
<feature type="transmembrane region" description="Helical" evidence="12">
    <location>
        <begin position="272"/>
        <end position="293"/>
    </location>
</feature>
<dbReference type="SUPFAM" id="SSF161098">
    <property type="entry name" value="MetI-like"/>
    <property type="match status" value="1"/>
</dbReference>
<dbReference type="GO" id="GO:0006811">
    <property type="term" value="P:monoatomic ion transport"/>
    <property type="evidence" value="ECO:0007669"/>
    <property type="project" value="UniProtKB-KW"/>
</dbReference>
<comment type="similarity">
    <text evidence="3 12">Belongs to the binding-protein-dependent transport system permease family.</text>
</comment>
<dbReference type="PANTHER" id="PTHR30151">
    <property type="entry name" value="ALKANE SULFONATE ABC TRANSPORTER-RELATED, MEMBRANE SUBUNIT"/>
    <property type="match status" value="1"/>
</dbReference>
<evidence type="ECO:0000256" key="2">
    <source>
        <dbReference type="ARBA" id="ARBA00004651"/>
    </source>
</evidence>
<comment type="function">
    <text evidence="11">Probably part of an ABC transporter complex. Probably responsible for the translocation of the substrate across the membrane.</text>
</comment>
<dbReference type="AlphaFoldDB" id="A0A037ZMA4"/>
<dbReference type="RefSeq" id="WP_035257954.1">
    <property type="nucleotide sequence ID" value="NZ_JFKE01000003.1"/>
</dbReference>
<accession>A0A037ZMA4</accession>
<evidence type="ECO:0000256" key="4">
    <source>
        <dbReference type="ARBA" id="ARBA00022448"/>
    </source>
</evidence>
<name>A0A037ZMA4_9RHOB</name>
<organism evidence="14 15">
    <name type="scientific">Actibacterium mucosum KCTC 23349</name>
    <dbReference type="NCBI Taxonomy" id="1454373"/>
    <lineage>
        <taxon>Bacteria</taxon>
        <taxon>Pseudomonadati</taxon>
        <taxon>Pseudomonadota</taxon>
        <taxon>Alphaproteobacteria</taxon>
        <taxon>Rhodobacterales</taxon>
        <taxon>Roseobacteraceae</taxon>
        <taxon>Actibacterium</taxon>
    </lineage>
</organism>
<keyword evidence="6" id="KW-0997">Cell inner membrane</keyword>
<dbReference type="Pfam" id="PF00528">
    <property type="entry name" value="BPD_transp_1"/>
    <property type="match status" value="1"/>
</dbReference>
<dbReference type="InterPro" id="IPR035906">
    <property type="entry name" value="MetI-like_sf"/>
</dbReference>
<feature type="domain" description="ABC transmembrane type-1" evidence="13">
    <location>
        <begin position="142"/>
        <end position="322"/>
    </location>
</feature>
<keyword evidence="15" id="KW-1185">Reference proteome</keyword>
<keyword evidence="5" id="KW-1003">Cell membrane</keyword>
<dbReference type="CDD" id="cd06261">
    <property type="entry name" value="TM_PBP2"/>
    <property type="match status" value="1"/>
</dbReference>
<reference evidence="14 15" key="1">
    <citation type="submission" date="2014-03" db="EMBL/GenBank/DDBJ databases">
        <title>Draft Genome Sequence of Actibacterium mucosum KCTC 23349, a Marine Alphaproteobacterium with Complex Ionic Requirements Isolated from Mediterranean Seawater at Malvarrosa Beach, Valencia, Spain.</title>
        <authorList>
            <person name="Arahal D.R."/>
            <person name="Shao Z."/>
            <person name="Lai Q."/>
            <person name="Pujalte M.J."/>
        </authorList>
    </citation>
    <scope>NUCLEOTIDE SEQUENCE [LARGE SCALE GENOMIC DNA]</scope>
    <source>
        <strain evidence="14 15">KCTC 23349</strain>
    </source>
</reference>
<evidence type="ECO:0000256" key="1">
    <source>
        <dbReference type="ARBA" id="ARBA00004533"/>
    </source>
</evidence>
<keyword evidence="9" id="KW-0406">Ion transport</keyword>
<dbReference type="InterPro" id="IPR005889">
    <property type="entry name" value="NtrB"/>
</dbReference>
<dbReference type="PANTHER" id="PTHR30151:SF7">
    <property type="entry name" value="NITRATE IMPORT PERMEASE PROTEIN NRTB"/>
    <property type="match status" value="1"/>
</dbReference>
<evidence type="ECO:0000256" key="12">
    <source>
        <dbReference type="RuleBase" id="RU363032"/>
    </source>
</evidence>
<evidence type="ECO:0000313" key="15">
    <source>
        <dbReference type="Proteomes" id="UP000026249"/>
    </source>
</evidence>
<dbReference type="PROSITE" id="PS50928">
    <property type="entry name" value="ABC_TM1"/>
    <property type="match status" value="1"/>
</dbReference>
<feature type="transmembrane region" description="Helical" evidence="12">
    <location>
        <begin position="12"/>
        <end position="30"/>
    </location>
</feature>
<dbReference type="InterPro" id="IPR000515">
    <property type="entry name" value="MetI-like"/>
</dbReference>
<dbReference type="Gene3D" id="1.10.3720.10">
    <property type="entry name" value="MetI-like"/>
    <property type="match status" value="1"/>
</dbReference>
<dbReference type="GO" id="GO:0005886">
    <property type="term" value="C:plasma membrane"/>
    <property type="evidence" value="ECO:0007669"/>
    <property type="project" value="UniProtKB-SubCell"/>
</dbReference>
<comment type="subcellular location">
    <subcellularLocation>
        <location evidence="1">Cell inner membrane</location>
    </subcellularLocation>
    <subcellularLocation>
        <location evidence="2 12">Cell membrane</location>
        <topology evidence="2 12">Multi-pass membrane protein</topology>
    </subcellularLocation>
</comment>
<comment type="caution">
    <text evidence="14">The sequence shown here is derived from an EMBL/GenBank/DDBJ whole genome shotgun (WGS) entry which is preliminary data.</text>
</comment>
<evidence type="ECO:0000256" key="9">
    <source>
        <dbReference type="ARBA" id="ARBA00023065"/>
    </source>
</evidence>
<dbReference type="GO" id="GO:0015112">
    <property type="term" value="F:nitrate transmembrane transporter activity"/>
    <property type="evidence" value="ECO:0007669"/>
    <property type="project" value="InterPro"/>
</dbReference>
<evidence type="ECO:0000313" key="14">
    <source>
        <dbReference type="EMBL" id="KAJ55906.1"/>
    </source>
</evidence>
<evidence type="ECO:0000256" key="7">
    <source>
        <dbReference type="ARBA" id="ARBA00022692"/>
    </source>
</evidence>
<feature type="transmembrane region" description="Helical" evidence="12">
    <location>
        <begin position="248"/>
        <end position="265"/>
    </location>
</feature>
<feature type="transmembrane region" description="Helical" evidence="12">
    <location>
        <begin position="208"/>
        <end position="228"/>
    </location>
</feature>
<dbReference type="NCBIfam" id="TIGR01183">
    <property type="entry name" value="ntrB"/>
    <property type="match status" value="1"/>
</dbReference>
<keyword evidence="8 12" id="KW-1133">Transmembrane helix</keyword>
<evidence type="ECO:0000256" key="6">
    <source>
        <dbReference type="ARBA" id="ARBA00022519"/>
    </source>
</evidence>
<feature type="transmembrane region" description="Helical" evidence="12">
    <location>
        <begin position="305"/>
        <end position="325"/>
    </location>
</feature>
<evidence type="ECO:0000259" key="13">
    <source>
        <dbReference type="PROSITE" id="PS50928"/>
    </source>
</evidence>
<dbReference type="STRING" id="1454373.ACMU_09050"/>
<dbReference type="FunFam" id="1.10.3720.10:FF:000003">
    <property type="entry name" value="Aliphatic sulfonate ABC transporter permease"/>
    <property type="match status" value="1"/>
</dbReference>
<gene>
    <name evidence="14" type="ORF">ACMU_09050</name>
</gene>
<protein>
    <submittedName>
        <fullName evidence="14">Nitrate ABC transporter permease</fullName>
    </submittedName>
</protein>
<evidence type="ECO:0000256" key="3">
    <source>
        <dbReference type="ARBA" id="ARBA00009306"/>
    </source>
</evidence>